<dbReference type="AlphaFoldDB" id="A0A2Z6PQ27"/>
<evidence type="ECO:0000313" key="2">
    <source>
        <dbReference type="Proteomes" id="UP000242715"/>
    </source>
</evidence>
<evidence type="ECO:0000313" key="1">
    <source>
        <dbReference type="EMBL" id="GAU48257.1"/>
    </source>
</evidence>
<dbReference type="Proteomes" id="UP000242715">
    <property type="component" value="Unassembled WGS sequence"/>
</dbReference>
<keyword evidence="2" id="KW-1185">Reference proteome</keyword>
<protein>
    <submittedName>
        <fullName evidence="1">Uncharacterized protein</fullName>
    </submittedName>
</protein>
<proteinExistence type="predicted"/>
<organism evidence="1 2">
    <name type="scientific">Trifolium subterraneum</name>
    <name type="common">Subterranean clover</name>
    <dbReference type="NCBI Taxonomy" id="3900"/>
    <lineage>
        <taxon>Eukaryota</taxon>
        <taxon>Viridiplantae</taxon>
        <taxon>Streptophyta</taxon>
        <taxon>Embryophyta</taxon>
        <taxon>Tracheophyta</taxon>
        <taxon>Spermatophyta</taxon>
        <taxon>Magnoliopsida</taxon>
        <taxon>eudicotyledons</taxon>
        <taxon>Gunneridae</taxon>
        <taxon>Pentapetalae</taxon>
        <taxon>rosids</taxon>
        <taxon>fabids</taxon>
        <taxon>Fabales</taxon>
        <taxon>Fabaceae</taxon>
        <taxon>Papilionoideae</taxon>
        <taxon>50 kb inversion clade</taxon>
        <taxon>NPAAA clade</taxon>
        <taxon>Hologalegina</taxon>
        <taxon>IRL clade</taxon>
        <taxon>Trifolieae</taxon>
        <taxon>Trifolium</taxon>
    </lineage>
</organism>
<sequence>MLSSCLPSGWSPTIEDPSPFTLCIPVLKTILHPQQQNTPQKVITARNQALDLDIAPLGPWIRSNQYGRRKMEDKDKNFYSNPSHSKNFGYYSPMCPQTS</sequence>
<gene>
    <name evidence="1" type="ORF">TSUD_174950</name>
</gene>
<name>A0A2Z6PQ27_TRISU</name>
<accession>A0A2Z6PQ27</accession>
<dbReference type="EMBL" id="DF974398">
    <property type="protein sequence ID" value="GAU48257.1"/>
    <property type="molecule type" value="Genomic_DNA"/>
</dbReference>
<reference evidence="2" key="1">
    <citation type="journal article" date="2017" name="Front. Plant Sci.">
        <title>Climate Clever Clovers: New Paradigm to Reduce the Environmental Footprint of Ruminants by Breeding Low Methanogenic Forages Utilizing Haplotype Variation.</title>
        <authorList>
            <person name="Kaur P."/>
            <person name="Appels R."/>
            <person name="Bayer P.E."/>
            <person name="Keeble-Gagnere G."/>
            <person name="Wang J."/>
            <person name="Hirakawa H."/>
            <person name="Shirasawa K."/>
            <person name="Vercoe P."/>
            <person name="Stefanova K."/>
            <person name="Durmic Z."/>
            <person name="Nichols P."/>
            <person name="Revell C."/>
            <person name="Isobe S.N."/>
            <person name="Edwards D."/>
            <person name="Erskine W."/>
        </authorList>
    </citation>
    <scope>NUCLEOTIDE SEQUENCE [LARGE SCALE GENOMIC DNA]</scope>
    <source>
        <strain evidence="2">cv. Daliak</strain>
    </source>
</reference>